<protein>
    <submittedName>
        <fullName evidence="2">Abhydrolase domain-containing protein 11</fullName>
    </submittedName>
</protein>
<accession>A0A1X0NNK2</accession>
<keyword evidence="3" id="KW-1185">Reference proteome</keyword>
<dbReference type="GeneID" id="39988221"/>
<dbReference type="RefSeq" id="XP_028880144.1">
    <property type="nucleotide sequence ID" value="XM_029028441.1"/>
</dbReference>
<dbReference type="InterPro" id="IPR050228">
    <property type="entry name" value="Carboxylesterase_BioH"/>
</dbReference>
<dbReference type="Gene3D" id="3.40.50.1820">
    <property type="entry name" value="alpha/beta hydrolase"/>
    <property type="match status" value="2"/>
</dbReference>
<evidence type="ECO:0000313" key="2">
    <source>
        <dbReference type="EMBL" id="ORC86078.1"/>
    </source>
</evidence>
<dbReference type="OrthoDB" id="8119704at2759"/>
<dbReference type="InterPro" id="IPR000073">
    <property type="entry name" value="AB_hydrolase_1"/>
</dbReference>
<dbReference type="PANTHER" id="PTHR43194">
    <property type="entry name" value="HYDROLASE ALPHA/BETA FOLD FAMILY"/>
    <property type="match status" value="1"/>
</dbReference>
<reference evidence="2 3" key="1">
    <citation type="submission" date="2017-03" db="EMBL/GenBank/DDBJ databases">
        <title>An alternative strategy for trypanosome survival in the mammalian bloodstream revealed through genome and transcriptome analysis of the ubiquitous bovine parasite Trypanosoma (Megatrypanum) theileri.</title>
        <authorList>
            <person name="Kelly S."/>
            <person name="Ivens A."/>
            <person name="Mott A."/>
            <person name="O'Neill E."/>
            <person name="Emms D."/>
            <person name="Macleod O."/>
            <person name="Voorheis P."/>
            <person name="Matthews J."/>
            <person name="Matthews K."/>
            <person name="Carrington M."/>
        </authorList>
    </citation>
    <scope>NUCLEOTIDE SEQUENCE [LARGE SCALE GENOMIC DNA]</scope>
    <source>
        <strain evidence="2">Edinburgh</strain>
    </source>
</reference>
<dbReference type="InterPro" id="IPR029058">
    <property type="entry name" value="AB_hydrolase_fold"/>
</dbReference>
<dbReference type="GO" id="GO:0016787">
    <property type="term" value="F:hydrolase activity"/>
    <property type="evidence" value="ECO:0007669"/>
    <property type="project" value="UniProtKB-KW"/>
</dbReference>
<gene>
    <name evidence="2" type="ORF">TM35_000301180</name>
</gene>
<evidence type="ECO:0000313" key="3">
    <source>
        <dbReference type="Proteomes" id="UP000192257"/>
    </source>
</evidence>
<proteinExistence type="predicted"/>
<keyword evidence="2" id="KW-0378">Hydrolase</keyword>
<dbReference type="AlphaFoldDB" id="A0A1X0NNK2"/>
<dbReference type="Proteomes" id="UP000192257">
    <property type="component" value="Unassembled WGS sequence"/>
</dbReference>
<dbReference type="SUPFAM" id="SSF53474">
    <property type="entry name" value="alpha/beta-Hydrolases"/>
    <property type="match status" value="1"/>
</dbReference>
<sequence>MQNLAYQTIRGGGWGKRASRIVIAHGLLGNSANWKSTANHLAKNNLIHSKLHEINVLDMRNHGGSPHVEKHTNASMAADLELFTLLRQQNKENNNNDGVVLIGHSMGGLAVMATLLSRANESALLLPSSEEFKARCERGDYYGWKDEQGYGEEMRLVNSIMGFPVQKPLRDVIYEYKDTPNSLSYNQQEEQKERGPRVKAAIIVDITPSTMLGEQTEESKSVSATLDAMAAVDLRKVRNFTDCAAALERAGVIEKSMRDFVLTNLSLNTGTGEAKWRCNLPVLRADYQKIALGLRDWFLNAEEEKNDYSKNDKNDDKVTPVRCSLPTLFVFGEKSPYNNPSDRRLIDCFFSNNKQIEIAGAGHFVHYEKMKDFVEAVAPFLAEQL</sequence>
<comment type="caution">
    <text evidence="2">The sequence shown here is derived from an EMBL/GenBank/DDBJ whole genome shotgun (WGS) entry which is preliminary data.</text>
</comment>
<name>A0A1X0NNK2_9TRYP</name>
<dbReference type="VEuPathDB" id="TriTrypDB:TM35_000301180"/>
<dbReference type="EMBL" id="NBCO01000030">
    <property type="protein sequence ID" value="ORC86078.1"/>
    <property type="molecule type" value="Genomic_DNA"/>
</dbReference>
<dbReference type="PANTHER" id="PTHR43194:SF2">
    <property type="entry name" value="PEROXISOMAL MEMBRANE PROTEIN LPX1"/>
    <property type="match status" value="1"/>
</dbReference>
<feature type="domain" description="AB hydrolase-1" evidence="1">
    <location>
        <begin position="21"/>
        <end position="115"/>
    </location>
</feature>
<organism evidence="2 3">
    <name type="scientific">Trypanosoma theileri</name>
    <dbReference type="NCBI Taxonomy" id="67003"/>
    <lineage>
        <taxon>Eukaryota</taxon>
        <taxon>Discoba</taxon>
        <taxon>Euglenozoa</taxon>
        <taxon>Kinetoplastea</taxon>
        <taxon>Metakinetoplastina</taxon>
        <taxon>Trypanosomatida</taxon>
        <taxon>Trypanosomatidae</taxon>
        <taxon>Trypanosoma</taxon>
    </lineage>
</organism>
<evidence type="ECO:0000259" key="1">
    <source>
        <dbReference type="Pfam" id="PF00561"/>
    </source>
</evidence>
<dbReference type="Pfam" id="PF00561">
    <property type="entry name" value="Abhydrolase_1"/>
    <property type="match status" value="1"/>
</dbReference>
<dbReference type="STRING" id="67003.A0A1X0NNK2"/>